<dbReference type="AlphaFoldDB" id="A0A222P619"/>
<proteinExistence type="predicted"/>
<evidence type="ECO:0000313" key="1">
    <source>
        <dbReference type="EMBL" id="ASQ47279.1"/>
    </source>
</evidence>
<gene>
    <name evidence="1" type="ORF">clem_13760</name>
</gene>
<dbReference type="RefSeq" id="WP_094092033.1">
    <property type="nucleotide sequence ID" value="NZ_CP016397.1"/>
</dbReference>
<name>A0A222P619_9GAMM</name>
<protein>
    <recommendedName>
        <fullName evidence="3">Dodecin</fullName>
    </recommendedName>
</protein>
<evidence type="ECO:0000313" key="2">
    <source>
        <dbReference type="Proteomes" id="UP000201728"/>
    </source>
</evidence>
<reference evidence="1 2" key="1">
    <citation type="submission" date="2016-07" db="EMBL/GenBank/DDBJ databases">
        <authorList>
            <person name="Hassler H."/>
        </authorList>
    </citation>
    <scope>NUCLEOTIDE SEQUENCE [LARGE SCALE GENOMIC DNA]</scope>
    <source>
        <strain evidence="1 2">CDC-D5610</strain>
    </source>
</reference>
<dbReference type="EMBL" id="CP016397">
    <property type="protein sequence ID" value="ASQ47279.1"/>
    <property type="molecule type" value="Genomic_DNA"/>
</dbReference>
<dbReference type="OrthoDB" id="5639128at2"/>
<sequence>MKIKTGDYTGSSDAGISEAIANALSKAGEHATIEIVETRSSQVGEDKRFYQVLLSTYAE</sequence>
<evidence type="ECO:0008006" key="3">
    <source>
        <dbReference type="Google" id="ProtNLM"/>
    </source>
</evidence>
<accession>A0A222P619</accession>
<organism evidence="1 2">
    <name type="scientific">Legionella clemsonensis</name>
    <dbReference type="NCBI Taxonomy" id="1867846"/>
    <lineage>
        <taxon>Bacteria</taxon>
        <taxon>Pseudomonadati</taxon>
        <taxon>Pseudomonadota</taxon>
        <taxon>Gammaproteobacteria</taxon>
        <taxon>Legionellales</taxon>
        <taxon>Legionellaceae</taxon>
        <taxon>Legionella</taxon>
    </lineage>
</organism>
<dbReference type="Proteomes" id="UP000201728">
    <property type="component" value="Chromosome"/>
</dbReference>
<dbReference type="InterPro" id="IPR036694">
    <property type="entry name" value="Dodecin-like_sf"/>
</dbReference>
<keyword evidence="2" id="KW-1185">Reference proteome</keyword>
<dbReference type="SUPFAM" id="SSF89807">
    <property type="entry name" value="Dodecin-like"/>
    <property type="match status" value="1"/>
</dbReference>
<dbReference type="KEGG" id="lcd:clem_13760"/>